<dbReference type="EMBL" id="JAANQT010000021">
    <property type="protein sequence ID" value="KAG1315819.1"/>
    <property type="molecule type" value="Genomic_DNA"/>
</dbReference>
<sequence length="90" mass="10908">MQTEDVKNNADVIMKEITTKRNYMIYAGMQLGIHVRTSQRWVKQYERKLDSIFERPRKTDRSRILKEEHKKVVLEYIDENSSFVLEQIME</sequence>
<name>A0A9P7BY44_RHIOR</name>
<proteinExistence type="predicted"/>
<dbReference type="AlphaFoldDB" id="A0A9P7BY44"/>
<evidence type="ECO:0000313" key="2">
    <source>
        <dbReference type="Proteomes" id="UP000716291"/>
    </source>
</evidence>
<dbReference type="Proteomes" id="UP000716291">
    <property type="component" value="Unassembled WGS sequence"/>
</dbReference>
<reference evidence="1" key="1">
    <citation type="journal article" date="2020" name="Microb. Genom.">
        <title>Genetic diversity of clinical and environmental Mucorales isolates obtained from an investigation of mucormycosis cases among solid organ transplant recipients.</title>
        <authorList>
            <person name="Nguyen M.H."/>
            <person name="Kaul D."/>
            <person name="Muto C."/>
            <person name="Cheng S.J."/>
            <person name="Richter R.A."/>
            <person name="Bruno V.M."/>
            <person name="Liu G."/>
            <person name="Beyhan S."/>
            <person name="Sundermann A.J."/>
            <person name="Mounaud S."/>
            <person name="Pasculle A.W."/>
            <person name="Nierman W.C."/>
            <person name="Driscoll E."/>
            <person name="Cumbie R."/>
            <person name="Clancy C.J."/>
            <person name="Dupont C.L."/>
        </authorList>
    </citation>
    <scope>NUCLEOTIDE SEQUENCE</scope>
    <source>
        <strain evidence="1">GL11</strain>
    </source>
</reference>
<organism evidence="1 2">
    <name type="scientific">Rhizopus oryzae</name>
    <name type="common">Mucormycosis agent</name>
    <name type="synonym">Rhizopus arrhizus var. delemar</name>
    <dbReference type="NCBI Taxonomy" id="64495"/>
    <lineage>
        <taxon>Eukaryota</taxon>
        <taxon>Fungi</taxon>
        <taxon>Fungi incertae sedis</taxon>
        <taxon>Mucoromycota</taxon>
        <taxon>Mucoromycotina</taxon>
        <taxon>Mucoromycetes</taxon>
        <taxon>Mucorales</taxon>
        <taxon>Mucorineae</taxon>
        <taxon>Rhizopodaceae</taxon>
        <taxon>Rhizopus</taxon>
    </lineage>
</organism>
<accession>A0A9P7BY44</accession>
<gene>
    <name evidence="1" type="ORF">G6F64_000359</name>
</gene>
<evidence type="ECO:0000313" key="1">
    <source>
        <dbReference type="EMBL" id="KAG1315819.1"/>
    </source>
</evidence>
<protein>
    <submittedName>
        <fullName evidence="1">Uncharacterized protein</fullName>
    </submittedName>
</protein>
<comment type="caution">
    <text evidence="1">The sequence shown here is derived from an EMBL/GenBank/DDBJ whole genome shotgun (WGS) entry which is preliminary data.</text>
</comment>
<keyword evidence="2" id="KW-1185">Reference proteome</keyword>